<gene>
    <name evidence="2" type="ORF">CIMG_13462</name>
</gene>
<protein>
    <submittedName>
        <fullName evidence="2">Uncharacterized protein</fullName>
    </submittedName>
</protein>
<evidence type="ECO:0000313" key="3">
    <source>
        <dbReference type="Proteomes" id="UP000001261"/>
    </source>
</evidence>
<dbReference type="GeneID" id="24165089"/>
<evidence type="ECO:0000256" key="1">
    <source>
        <dbReference type="SAM" id="MobiDB-lite"/>
    </source>
</evidence>
<dbReference type="KEGG" id="cim:CIMG_13462"/>
<proteinExistence type="predicted"/>
<feature type="compositionally biased region" description="Basic and acidic residues" evidence="1">
    <location>
        <begin position="108"/>
        <end position="118"/>
    </location>
</feature>
<dbReference type="Proteomes" id="UP000001261">
    <property type="component" value="Unassembled WGS sequence"/>
</dbReference>
<feature type="compositionally biased region" description="Basic and acidic residues" evidence="1">
    <location>
        <begin position="78"/>
        <end position="89"/>
    </location>
</feature>
<organism evidence="2 3">
    <name type="scientific">Coccidioides immitis (strain RS)</name>
    <name type="common">Valley fever fungus</name>
    <dbReference type="NCBI Taxonomy" id="246410"/>
    <lineage>
        <taxon>Eukaryota</taxon>
        <taxon>Fungi</taxon>
        <taxon>Dikarya</taxon>
        <taxon>Ascomycota</taxon>
        <taxon>Pezizomycotina</taxon>
        <taxon>Eurotiomycetes</taxon>
        <taxon>Eurotiomycetidae</taxon>
        <taxon>Onygenales</taxon>
        <taxon>Onygenaceae</taxon>
        <taxon>Coccidioides</taxon>
    </lineage>
</organism>
<reference evidence="3" key="2">
    <citation type="journal article" date="2010" name="Genome Res.">
        <title>Population genomic sequencing of Coccidioides fungi reveals recent hybridization and transposon control.</title>
        <authorList>
            <person name="Neafsey D.E."/>
            <person name="Barker B.M."/>
            <person name="Sharpton T.J."/>
            <person name="Stajich J.E."/>
            <person name="Park D.J."/>
            <person name="Whiston E."/>
            <person name="Hung C.-Y."/>
            <person name="McMahan C."/>
            <person name="White J."/>
            <person name="Sykes S."/>
            <person name="Heiman D."/>
            <person name="Young S."/>
            <person name="Zeng Q."/>
            <person name="Abouelleil A."/>
            <person name="Aftuck L."/>
            <person name="Bessette D."/>
            <person name="Brown A."/>
            <person name="FitzGerald M."/>
            <person name="Lui A."/>
            <person name="Macdonald J.P."/>
            <person name="Priest M."/>
            <person name="Orbach M.J."/>
            <person name="Galgiani J.N."/>
            <person name="Kirkland T.N."/>
            <person name="Cole G.T."/>
            <person name="Birren B.W."/>
            <person name="Henn M.R."/>
            <person name="Taylor J.W."/>
            <person name="Rounsley S.D."/>
        </authorList>
    </citation>
    <scope>GENOME REANNOTATION</scope>
    <source>
        <strain evidence="3">RS</strain>
    </source>
</reference>
<feature type="region of interest" description="Disordered" evidence="1">
    <location>
        <begin position="65"/>
        <end position="160"/>
    </location>
</feature>
<dbReference type="EMBL" id="GG704914">
    <property type="protein sequence ID" value="EAS34344.2"/>
    <property type="molecule type" value="Genomic_DNA"/>
</dbReference>
<accession>A0A0E1RXN9</accession>
<evidence type="ECO:0000313" key="2">
    <source>
        <dbReference type="EMBL" id="EAS34344.2"/>
    </source>
</evidence>
<reference evidence="3" key="1">
    <citation type="journal article" date="2009" name="Genome Res.">
        <title>Comparative genomic analyses of the human fungal pathogens Coccidioides and their relatives.</title>
        <authorList>
            <person name="Sharpton T.J."/>
            <person name="Stajich J.E."/>
            <person name="Rounsley S.D."/>
            <person name="Gardner M.J."/>
            <person name="Wortman J.R."/>
            <person name="Jordar V.S."/>
            <person name="Maiti R."/>
            <person name="Kodira C.D."/>
            <person name="Neafsey D.E."/>
            <person name="Zeng Q."/>
            <person name="Hung C.-Y."/>
            <person name="McMahan C."/>
            <person name="Muszewska A."/>
            <person name="Grynberg M."/>
            <person name="Mandel M.A."/>
            <person name="Kellner E.M."/>
            <person name="Barker B.M."/>
            <person name="Galgiani J.N."/>
            <person name="Orbach M.J."/>
            <person name="Kirkland T.N."/>
            <person name="Cole G.T."/>
            <person name="Henn M.R."/>
            <person name="Birren B.W."/>
            <person name="Taylor J.W."/>
        </authorList>
    </citation>
    <scope>NUCLEOTIDE SEQUENCE [LARGE SCALE GENOMIC DNA]</scope>
    <source>
        <strain evidence="3">RS</strain>
    </source>
</reference>
<dbReference type="VEuPathDB" id="FungiDB:CIMG_13462"/>
<keyword evidence="3" id="KW-1185">Reference proteome</keyword>
<dbReference type="RefSeq" id="XP_001245927.2">
    <property type="nucleotide sequence ID" value="XM_001245926.2"/>
</dbReference>
<dbReference type="InParanoid" id="A0A0E1RXN9"/>
<sequence>MGYENETTSCLNGQWSKIGYWIGWTANQMGGNRSFSSLNWATTKESRSKTRCAVAHCFPAPERAPVADMQANNPRSYGESKQKSIETKRHPASRISHLRFTRRSHRAAAPDHPLDRWWDSGQRGHPQSTLVRVGSESPRSSSPVILRFPHFEGGEPHSHP</sequence>
<feature type="compositionally biased region" description="Basic and acidic residues" evidence="1">
    <location>
        <begin position="149"/>
        <end position="160"/>
    </location>
</feature>
<dbReference type="AlphaFoldDB" id="A0A0E1RXN9"/>
<feature type="compositionally biased region" description="Basic residues" evidence="1">
    <location>
        <begin position="90"/>
        <end position="106"/>
    </location>
</feature>
<name>A0A0E1RXN9_COCIM</name>